<accession>A0A0E3Z2N3</accession>
<feature type="signal peptide" evidence="1">
    <location>
        <begin position="1"/>
        <end position="20"/>
    </location>
</feature>
<evidence type="ECO:0000313" key="3">
    <source>
        <dbReference type="Proteomes" id="UP000033067"/>
    </source>
</evidence>
<dbReference type="KEGG" id="psuw:WQ53_14750"/>
<dbReference type="InterPro" id="IPR021381">
    <property type="entry name" value="DUF3011"/>
</dbReference>
<evidence type="ECO:0008006" key="4">
    <source>
        <dbReference type="Google" id="ProtNLM"/>
    </source>
</evidence>
<dbReference type="PATRIC" id="fig|314722.6.peg.3195"/>
<gene>
    <name evidence="2" type="ORF">WQ53_14750</name>
</gene>
<keyword evidence="1" id="KW-0732">Signal</keyword>
<dbReference type="OrthoDB" id="6052310at2"/>
<evidence type="ECO:0000313" key="2">
    <source>
        <dbReference type="EMBL" id="AKC87832.1"/>
    </source>
</evidence>
<keyword evidence="3" id="KW-1185">Reference proteome</keyword>
<evidence type="ECO:0000256" key="1">
    <source>
        <dbReference type="SAM" id="SignalP"/>
    </source>
</evidence>
<dbReference type="EMBL" id="CP011144">
    <property type="protein sequence ID" value="AKC87832.1"/>
    <property type="molecule type" value="Genomic_DNA"/>
</dbReference>
<dbReference type="Proteomes" id="UP000033067">
    <property type="component" value="Chromosome"/>
</dbReference>
<proteinExistence type="predicted"/>
<feature type="chain" id="PRO_5002416475" description="DUF3011 domain-containing protein" evidence="1">
    <location>
        <begin position="21"/>
        <end position="222"/>
    </location>
</feature>
<dbReference type="RefSeq" id="WP_144409340.1">
    <property type="nucleotide sequence ID" value="NZ_CP011144.1"/>
</dbReference>
<name>A0A0E3Z2N3_9GAMM</name>
<sequence length="222" mass="24086">MGLAACVCVAALSWAGPASAASGKVVRCESEELRRVHCPMDTGNGVDLVRQLSGSACIREVDWGLDTHGVWVARGCRAEFRARDAGATVARRVIRCESSSGRTRSCAVSLRGAPVRLLRQSSVLPCRRDESWGVGRNEVWVSRGCKGEFEIGDRDGGFPPGQRLLTCESKDRVRRDCGTTVEHGVVLLHQLSGMPCEEGVSWGWGAERVWVDKGCRAQFGVE</sequence>
<organism evidence="2 3">
    <name type="scientific">Pseudoxanthomonas suwonensis</name>
    <dbReference type="NCBI Taxonomy" id="314722"/>
    <lineage>
        <taxon>Bacteria</taxon>
        <taxon>Pseudomonadati</taxon>
        <taxon>Pseudomonadota</taxon>
        <taxon>Gammaproteobacteria</taxon>
        <taxon>Lysobacterales</taxon>
        <taxon>Lysobacteraceae</taxon>
        <taxon>Pseudoxanthomonas</taxon>
    </lineage>
</organism>
<dbReference type="Pfam" id="PF11218">
    <property type="entry name" value="DUF3011"/>
    <property type="match status" value="1"/>
</dbReference>
<dbReference type="AlphaFoldDB" id="A0A0E3Z2N3"/>
<protein>
    <recommendedName>
        <fullName evidence="4">DUF3011 domain-containing protein</fullName>
    </recommendedName>
</protein>
<reference evidence="2 3" key="1">
    <citation type="journal article" date="2015" name="Genome Announc.">
        <title>Complete Genome Sequence of Pseudoxanthomonas suwonensis Strain J1, a Cellulose-Degrading Bacterium Isolated from Leaf- and Wood-Enriched Soil.</title>
        <authorList>
            <person name="Hou L."/>
            <person name="Jiang J."/>
            <person name="Xu Z."/>
            <person name="Zhou Y."/>
            <person name="Leung F.C."/>
        </authorList>
    </citation>
    <scope>NUCLEOTIDE SEQUENCE [LARGE SCALE GENOMIC DNA]</scope>
    <source>
        <strain evidence="2 3">J1</strain>
    </source>
</reference>